<comment type="caution">
    <text evidence="1">The sequence shown here is derived from an EMBL/GenBank/DDBJ whole genome shotgun (WGS) entry which is preliminary data.</text>
</comment>
<dbReference type="Proteomes" id="UP001217918">
    <property type="component" value="Unassembled WGS sequence"/>
</dbReference>
<sequence length="84" mass="9244">MEAGWLAGARIRGEECERLPSLAGYFCFGALHVKCCQLGTRAQTDYSRVLYRTDIVVVLSPLGSWVVPARGMEEYLSATDSAQD</sequence>
<gene>
    <name evidence="1" type="ORF">P8C59_005611</name>
</gene>
<protein>
    <submittedName>
        <fullName evidence="1">Uncharacterized protein</fullName>
    </submittedName>
</protein>
<name>A0AAD9I4R7_9PEZI</name>
<evidence type="ECO:0000313" key="1">
    <source>
        <dbReference type="EMBL" id="KAK2071166.1"/>
    </source>
</evidence>
<dbReference type="AlphaFoldDB" id="A0AAD9I4R7"/>
<dbReference type="EMBL" id="JAQQPM010000004">
    <property type="protein sequence ID" value="KAK2071166.1"/>
    <property type="molecule type" value="Genomic_DNA"/>
</dbReference>
<proteinExistence type="predicted"/>
<reference evidence="1" key="1">
    <citation type="journal article" date="2023" name="Mol. Plant Microbe Interact.">
        <title>Elucidating the Obligate Nature and Biological Capacity of an Invasive Fungal Corn Pathogen.</title>
        <authorList>
            <person name="MacCready J.S."/>
            <person name="Roggenkamp E.M."/>
            <person name="Gdanetz K."/>
            <person name="Chilvers M.I."/>
        </authorList>
    </citation>
    <scope>NUCLEOTIDE SEQUENCE</scope>
    <source>
        <strain evidence="1">PM02</strain>
    </source>
</reference>
<keyword evidence="2" id="KW-1185">Reference proteome</keyword>
<accession>A0AAD9I4R7</accession>
<organism evidence="1 2">
    <name type="scientific">Phyllachora maydis</name>
    <dbReference type="NCBI Taxonomy" id="1825666"/>
    <lineage>
        <taxon>Eukaryota</taxon>
        <taxon>Fungi</taxon>
        <taxon>Dikarya</taxon>
        <taxon>Ascomycota</taxon>
        <taxon>Pezizomycotina</taxon>
        <taxon>Sordariomycetes</taxon>
        <taxon>Sordariomycetidae</taxon>
        <taxon>Phyllachorales</taxon>
        <taxon>Phyllachoraceae</taxon>
        <taxon>Phyllachora</taxon>
    </lineage>
</organism>
<evidence type="ECO:0000313" key="2">
    <source>
        <dbReference type="Proteomes" id="UP001217918"/>
    </source>
</evidence>